<dbReference type="Gene3D" id="2.60.120.200">
    <property type="match status" value="2"/>
</dbReference>
<evidence type="ECO:0000256" key="8">
    <source>
        <dbReference type="SAM" id="SignalP"/>
    </source>
</evidence>
<organism evidence="10 11">
    <name type="scientific">Lutibacter maritimus</name>
    <dbReference type="NCBI Taxonomy" id="593133"/>
    <lineage>
        <taxon>Bacteria</taxon>
        <taxon>Pseudomonadati</taxon>
        <taxon>Bacteroidota</taxon>
        <taxon>Flavobacteriia</taxon>
        <taxon>Flavobacteriales</taxon>
        <taxon>Flavobacteriaceae</taxon>
        <taxon>Lutibacter</taxon>
    </lineage>
</organism>
<dbReference type="SMART" id="SM00560">
    <property type="entry name" value="LamGL"/>
    <property type="match status" value="1"/>
</dbReference>
<evidence type="ECO:0000256" key="4">
    <source>
        <dbReference type="ARBA" id="ARBA00022729"/>
    </source>
</evidence>
<dbReference type="SMART" id="SM00137">
    <property type="entry name" value="MAM"/>
    <property type="match status" value="1"/>
</dbReference>
<comment type="subcellular location">
    <subcellularLocation>
        <location evidence="1">Cell projection</location>
        <location evidence="1">Cilium</location>
    </subcellularLocation>
    <subcellularLocation>
        <location evidence="2">Cytoplasm</location>
    </subcellularLocation>
</comment>
<keyword evidence="11" id="KW-1185">Reference proteome</keyword>
<dbReference type="PROSITE" id="PS50060">
    <property type="entry name" value="MAM_2"/>
    <property type="match status" value="1"/>
</dbReference>
<dbReference type="Pfam" id="PF22544">
    <property type="entry name" value="HYDIN_VesB_CFA65-like_Ig"/>
    <property type="match status" value="1"/>
</dbReference>
<keyword evidence="7" id="KW-0966">Cell projection</keyword>
<dbReference type="Proteomes" id="UP000199312">
    <property type="component" value="Unassembled WGS sequence"/>
</dbReference>
<dbReference type="Gene3D" id="2.60.40.10">
    <property type="entry name" value="Immunoglobulins"/>
    <property type="match status" value="1"/>
</dbReference>
<keyword evidence="4 8" id="KW-0732">Signal</keyword>
<dbReference type="Pfam" id="PF26628">
    <property type="entry name" value="DUF8202"/>
    <property type="match status" value="1"/>
</dbReference>
<dbReference type="STRING" id="593133.SAMN04488006_1191"/>
<evidence type="ECO:0000259" key="9">
    <source>
        <dbReference type="PROSITE" id="PS50060"/>
    </source>
</evidence>
<proteinExistence type="predicted"/>
<dbReference type="OrthoDB" id="2582440at2"/>
<evidence type="ECO:0000313" key="11">
    <source>
        <dbReference type="Proteomes" id="UP000199312"/>
    </source>
</evidence>
<reference evidence="11" key="1">
    <citation type="submission" date="2016-10" db="EMBL/GenBank/DDBJ databases">
        <authorList>
            <person name="Varghese N."/>
            <person name="Submissions S."/>
        </authorList>
    </citation>
    <scope>NUCLEOTIDE SEQUENCE [LARGE SCALE GENOMIC DNA]</scope>
    <source>
        <strain evidence="11">DSM 24450</strain>
    </source>
</reference>
<dbReference type="InterPro" id="IPR000998">
    <property type="entry name" value="MAM_dom"/>
</dbReference>
<evidence type="ECO:0000256" key="6">
    <source>
        <dbReference type="ARBA" id="ARBA00023157"/>
    </source>
</evidence>
<dbReference type="EMBL" id="FOZP01000002">
    <property type="protein sequence ID" value="SFS41380.1"/>
    <property type="molecule type" value="Genomic_DNA"/>
</dbReference>
<dbReference type="NCBIfam" id="NF012200">
    <property type="entry name" value="choice_anch_D"/>
    <property type="match status" value="1"/>
</dbReference>
<keyword evidence="3" id="KW-0963">Cytoplasm</keyword>
<keyword evidence="6" id="KW-1015">Disulfide bond</keyword>
<dbReference type="InterPro" id="IPR013320">
    <property type="entry name" value="ConA-like_dom_sf"/>
</dbReference>
<dbReference type="GO" id="GO:0005737">
    <property type="term" value="C:cytoplasm"/>
    <property type="evidence" value="ECO:0007669"/>
    <property type="project" value="UniProtKB-SubCell"/>
</dbReference>
<dbReference type="InterPro" id="IPR026444">
    <property type="entry name" value="Secre_tail"/>
</dbReference>
<accession>A0A1I6PMM1</accession>
<keyword evidence="5" id="KW-0969">Cilium</keyword>
<evidence type="ECO:0000256" key="3">
    <source>
        <dbReference type="ARBA" id="ARBA00022490"/>
    </source>
</evidence>
<dbReference type="InterPro" id="IPR006558">
    <property type="entry name" value="LamG-like"/>
</dbReference>
<name>A0A1I6PMM1_9FLAO</name>
<gene>
    <name evidence="10" type="ORF">SAMN04488006_1191</name>
</gene>
<protein>
    <submittedName>
        <fullName evidence="10">Por secretion system C-terminal sorting domain-containing protein</fullName>
    </submittedName>
</protein>
<dbReference type="InterPro" id="IPR013783">
    <property type="entry name" value="Ig-like_fold"/>
</dbReference>
<dbReference type="PANTHER" id="PTHR23282">
    <property type="entry name" value="APICAL ENDOSOMAL GLYCOPROTEIN PRECURSOR"/>
    <property type="match status" value="1"/>
</dbReference>
<dbReference type="NCBIfam" id="TIGR04183">
    <property type="entry name" value="Por_Secre_tail"/>
    <property type="match status" value="1"/>
</dbReference>
<evidence type="ECO:0000256" key="7">
    <source>
        <dbReference type="ARBA" id="ARBA00023273"/>
    </source>
</evidence>
<evidence type="ECO:0000313" key="10">
    <source>
        <dbReference type="EMBL" id="SFS41380.1"/>
    </source>
</evidence>
<evidence type="ECO:0000256" key="1">
    <source>
        <dbReference type="ARBA" id="ARBA00004138"/>
    </source>
</evidence>
<dbReference type="InterPro" id="IPR051560">
    <property type="entry name" value="MAM_domain-containing"/>
</dbReference>
<dbReference type="RefSeq" id="WP_090223659.1">
    <property type="nucleotide sequence ID" value="NZ_FOZP01000002.1"/>
</dbReference>
<feature type="domain" description="MAM" evidence="9">
    <location>
        <begin position="26"/>
        <end position="186"/>
    </location>
</feature>
<dbReference type="GO" id="GO:0016020">
    <property type="term" value="C:membrane"/>
    <property type="evidence" value="ECO:0007669"/>
    <property type="project" value="InterPro"/>
</dbReference>
<dbReference type="Pfam" id="PF13385">
    <property type="entry name" value="Laminin_G_3"/>
    <property type="match status" value="1"/>
</dbReference>
<dbReference type="InterPro" id="IPR058515">
    <property type="entry name" value="DUF8202"/>
</dbReference>
<feature type="chain" id="PRO_5011567608" evidence="8">
    <location>
        <begin position="22"/>
        <end position="1634"/>
    </location>
</feature>
<dbReference type="PANTHER" id="PTHR23282:SF101">
    <property type="entry name" value="MAM DOMAIN-CONTAINING PROTEIN"/>
    <property type="match status" value="1"/>
</dbReference>
<feature type="signal peptide" evidence="8">
    <location>
        <begin position="1"/>
        <end position="21"/>
    </location>
</feature>
<sequence>MKKFITLLFLIGCFSSVTLYSQTVIHSASFESGNDGWTDATGNNFNRSRYSGGTPSASTGPSGAQSGTYYIYTEASSPNYPSMVANLVSPSFNLSGITNPTFSFYYHMYGATIGTLNVQVSTDGGATFPTTVWTRTGQDQTSNGASWTLVNVNLNAFIGQNIRIQLNGITGSGYTGDMAIDNISLTVTYPAGPEIDVFGNGFSITDGDNTPSVSDATEFGSVLISSYIEKTFTIKNIGTSTLNLTGGTPLVDISGNAAFTIVTQPSVSSIASGGADLTFVVRFSPSTIGTVQAVISIDSNDTNENPFNFTIQGTGSSASAFVSPGGVYNNLKIWLKANDGLSYSDGQGVSTWVNKGSGSNATVPGAGLEPTFRDNPSFNINFNPVVDFDNDNSTSSLNYSNSDTSRDVLMGTNGFYTQDIFLVMIPDVTISSSTSSMDIFCGDYDPSTDEKDGTGIGYGRYSVRFDNEVLSYAVSTTPTTPPADINDRGYGIAHTSTTVTYNMPGIVNSKNNSSTPTKNILSFNAQNIGNTEVGLNKFYNVNNSRFWLGRSEAYTGSFDGRIVEVITYSSRNDDAVSRLKIQSYLAIKYGITLHTGTNSRLADINYVDSNGSVIWDVTSNAGFNYDIAGIGRDDNSALNQKQSKSVNNGSLIAIGLGEVASTNNQNISNNKLSFVNDRDFLVWGNNNGNFNTSSEASRSISLSGVTTTFTPVSRKWKIIESQNDVPEVVISIPTASLTSNIPLVANEEYMLVVSDNSSFANSAIIDVVPFKVNGTNSEVWYDFDGTIAAGNPKYFTVAKATRVEQKRRVDFGVGEFLLGDSSLELTNNFTVSAWVQNNGTGGSFISKGTGFNFKINGSNQVAIDWNGATQVTSTNTIDTKWHHIALSYSAGTAILYIDGVLDKTVSSLSNPTSSNHKFSIGALYTSKNSIASFNGAVDEVRIWHAALSATEIRYIMNQEIEAFSTKVNGEILPQTITKNDIKLRNWSDLEAYYDMNSYYGTTVEDNSLNKYWARIKYLAKDKQVVENQTAPLPYQSTANGNWDTPATWLNNTVQYIPNTTLYGTPVDWNIVETTTNVNTTRGVTVLGLLNNTNELSINADNHLTISHYLLLNGVIDLDGESQLIQTTDSDFDNASTGYLERDQQGIGNKYRYNDWSSPVIKTNTSAGTPFTIADVLKDGTTPSAPGTIVFNDASYDGATSPVTLSTYWMYKYANSPDGDYSSWQQIRSTGNLNPGEGFLMKGTGDPGSPDQNYVFVGKPNNGDVTLTVSGGYDYLIGNPYPSAIDSKKFIIDNGPTGTSSITGAIYYWEHYGGDTHNLKDYQAGYGTYSLGGGVQATAHPGVSASGTAVKTPEQYLPVSQGFFVQGDADGGTIIFKNSQRIFETEAGGNSVFMKTASAKSVSSNKSTVDTRPKYRIGFDAPKIDHRQLLLTIDEETSDGYDWGYDAEIYEIFEDDIYWMIDDKKYVIQVTNIVEVNKEIPIGVVTTEGGLITIKIDALENIENDLGVYLKDSDTNQVYDITNTSYQTNLPAGEYHNKYSITFKTNNALSVHNESLNNDFLVYFNNSEKAIVLNNKKLLKINEINLYNILGQTIKKYNTIGTTKDTSIPINVSEGVYVIKVDTDEGFFTKKLFIN</sequence>
<dbReference type="GO" id="GO:0005975">
    <property type="term" value="P:carbohydrate metabolic process"/>
    <property type="evidence" value="ECO:0007669"/>
    <property type="project" value="UniProtKB-ARBA"/>
</dbReference>
<dbReference type="GO" id="GO:0004553">
    <property type="term" value="F:hydrolase activity, hydrolyzing O-glycosyl compounds"/>
    <property type="evidence" value="ECO:0007669"/>
    <property type="project" value="UniProtKB-ARBA"/>
</dbReference>
<dbReference type="Pfam" id="PF00629">
    <property type="entry name" value="MAM"/>
    <property type="match status" value="1"/>
</dbReference>
<evidence type="ECO:0000256" key="5">
    <source>
        <dbReference type="ARBA" id="ARBA00023069"/>
    </source>
</evidence>
<dbReference type="CDD" id="cd06263">
    <property type="entry name" value="MAM"/>
    <property type="match status" value="1"/>
</dbReference>
<dbReference type="InterPro" id="IPR053879">
    <property type="entry name" value="HYDIN_VesB_CFA65-like_Ig"/>
</dbReference>
<evidence type="ECO:0000256" key="2">
    <source>
        <dbReference type="ARBA" id="ARBA00004496"/>
    </source>
</evidence>
<dbReference type="SUPFAM" id="SSF49899">
    <property type="entry name" value="Concanavalin A-like lectins/glucanases"/>
    <property type="match status" value="2"/>
</dbReference>